<organism evidence="2 3">
    <name type="scientific">Sphaerisporangium album</name>
    <dbReference type="NCBI Taxonomy" id="509200"/>
    <lineage>
        <taxon>Bacteria</taxon>
        <taxon>Bacillati</taxon>
        <taxon>Actinomycetota</taxon>
        <taxon>Actinomycetes</taxon>
        <taxon>Streptosporangiales</taxon>
        <taxon>Streptosporangiaceae</taxon>
        <taxon>Sphaerisporangium</taxon>
    </lineage>
</organism>
<sequence>MITGATHGLGRLVALDLARQGVHLGIVARSQAKIDRLRGEIDAIAPGTPVDAYLVDLSSLRDVRRIGREISARHERISVLVNNAGVHAFSQRVTPEGFAEMVAVNYLAPWVLTDTLRDTLVASRPARVVTVASEAARHSGGITPARDLILTDDYTRRESSTLYGRSKLMDIMFSQELARRLEGTGVTANCCDPGFNTTGLGRELPFAGALEKILTTLRIGDPRRGARIITRLATDPAFAGTTGGYFSAKNAEPLECPPPGRDAAVQRDLWETTATLLDDILTAKT</sequence>
<dbReference type="SUPFAM" id="SSF51735">
    <property type="entry name" value="NAD(P)-binding Rossmann-fold domains"/>
    <property type="match status" value="1"/>
</dbReference>
<dbReference type="Pfam" id="PF00106">
    <property type="entry name" value="adh_short"/>
    <property type="match status" value="1"/>
</dbReference>
<evidence type="ECO:0000313" key="3">
    <source>
        <dbReference type="Proteomes" id="UP000253094"/>
    </source>
</evidence>
<dbReference type="GO" id="GO:0016491">
    <property type="term" value="F:oxidoreductase activity"/>
    <property type="evidence" value="ECO:0007669"/>
    <property type="project" value="UniProtKB-KW"/>
</dbReference>
<proteinExistence type="predicted"/>
<keyword evidence="1" id="KW-0560">Oxidoreductase</keyword>
<evidence type="ECO:0000313" key="2">
    <source>
        <dbReference type="EMBL" id="RCG33374.1"/>
    </source>
</evidence>
<reference evidence="2 3" key="1">
    <citation type="submission" date="2018-06" db="EMBL/GenBank/DDBJ databases">
        <title>Sphaerisporangium craniellae sp. nov., isolated from a marine sponge in the South China Sea.</title>
        <authorList>
            <person name="Li L."/>
        </authorList>
    </citation>
    <scope>NUCLEOTIDE SEQUENCE [LARGE SCALE GENOMIC DNA]</scope>
    <source>
        <strain evidence="2 3">CCTCC AA 208026</strain>
    </source>
</reference>
<accession>A0A367FT16</accession>
<comment type="caution">
    <text evidence="2">The sequence shown here is derived from an EMBL/GenBank/DDBJ whole genome shotgun (WGS) entry which is preliminary data.</text>
</comment>
<dbReference type="Gene3D" id="3.40.50.720">
    <property type="entry name" value="NAD(P)-binding Rossmann-like Domain"/>
    <property type="match status" value="1"/>
</dbReference>
<dbReference type="InterPro" id="IPR002347">
    <property type="entry name" value="SDR_fam"/>
</dbReference>
<dbReference type="PRINTS" id="PR00081">
    <property type="entry name" value="GDHRDH"/>
</dbReference>
<dbReference type="PANTHER" id="PTHR43157">
    <property type="entry name" value="PHOSPHATIDYLINOSITOL-GLYCAN BIOSYNTHESIS CLASS F PROTEIN-RELATED"/>
    <property type="match status" value="1"/>
</dbReference>
<dbReference type="InterPro" id="IPR036291">
    <property type="entry name" value="NAD(P)-bd_dom_sf"/>
</dbReference>
<dbReference type="OrthoDB" id="3237043at2"/>
<evidence type="ECO:0000256" key="1">
    <source>
        <dbReference type="ARBA" id="ARBA00023002"/>
    </source>
</evidence>
<dbReference type="PANTHER" id="PTHR43157:SF31">
    <property type="entry name" value="PHOSPHATIDYLINOSITOL-GLYCAN BIOSYNTHESIS CLASS F PROTEIN"/>
    <property type="match status" value="1"/>
</dbReference>
<keyword evidence="3" id="KW-1185">Reference proteome</keyword>
<dbReference type="Proteomes" id="UP000253094">
    <property type="component" value="Unassembled WGS sequence"/>
</dbReference>
<name>A0A367FT16_9ACTN</name>
<dbReference type="AlphaFoldDB" id="A0A367FT16"/>
<gene>
    <name evidence="2" type="ORF">DQ384_01650</name>
</gene>
<dbReference type="EMBL" id="QOIL01000001">
    <property type="protein sequence ID" value="RCG33374.1"/>
    <property type="molecule type" value="Genomic_DNA"/>
</dbReference>
<protein>
    <submittedName>
        <fullName evidence="2">SDR family NAD(P)-dependent oxidoreductase</fullName>
    </submittedName>
</protein>